<name>A0A7W3PCR8_9MICO</name>
<organism evidence="1 2">
    <name type="scientific">Promicromonospora sukumoe</name>
    <dbReference type="NCBI Taxonomy" id="88382"/>
    <lineage>
        <taxon>Bacteria</taxon>
        <taxon>Bacillati</taxon>
        <taxon>Actinomycetota</taxon>
        <taxon>Actinomycetes</taxon>
        <taxon>Micrococcales</taxon>
        <taxon>Promicromonosporaceae</taxon>
        <taxon>Promicromonospora</taxon>
    </lineage>
</organism>
<protein>
    <submittedName>
        <fullName evidence="1">Protein phosphatase</fullName>
        <ecNumber evidence="1">3.1.3.16</ecNumber>
    </submittedName>
</protein>
<dbReference type="Proteomes" id="UP000540568">
    <property type="component" value="Unassembled WGS sequence"/>
</dbReference>
<dbReference type="EMBL" id="JACGWV010000001">
    <property type="protein sequence ID" value="MBA8806729.1"/>
    <property type="molecule type" value="Genomic_DNA"/>
</dbReference>
<dbReference type="GO" id="GO:0004722">
    <property type="term" value="F:protein serine/threonine phosphatase activity"/>
    <property type="evidence" value="ECO:0007669"/>
    <property type="project" value="UniProtKB-EC"/>
</dbReference>
<dbReference type="InterPro" id="IPR017101">
    <property type="entry name" value="P-loop_ATP/GTP-bd_All4644_prd"/>
</dbReference>
<reference evidence="1 2" key="1">
    <citation type="submission" date="2020-07" db="EMBL/GenBank/DDBJ databases">
        <title>Sequencing the genomes of 1000 actinobacteria strains.</title>
        <authorList>
            <person name="Klenk H.-P."/>
        </authorList>
    </citation>
    <scope>NUCLEOTIDE SEQUENCE [LARGE SCALE GENOMIC DNA]</scope>
    <source>
        <strain evidence="1 2">DSM 44121</strain>
    </source>
</reference>
<dbReference type="RefSeq" id="WP_182614414.1">
    <property type="nucleotide sequence ID" value="NZ_BAAATF010000002.1"/>
</dbReference>
<dbReference type="Gene3D" id="3.40.50.300">
    <property type="entry name" value="P-loop containing nucleotide triphosphate hydrolases"/>
    <property type="match status" value="1"/>
</dbReference>
<sequence>MDPLVVPVPSLVLLIGPSGSGKSTWAARHFGPYEVVSSDRCRAMIADSEADQSVTPAAFELVRFIAARRLEAGRLAVVDATNVHAAARRHNLDLAAACGVPAVAIVLDLPVERMLANNAGRAGRVVDDEVVRRQRRDLDEALGVLGSEGYAAVHVLDEATIDAVTIERVQEP</sequence>
<dbReference type="PIRSF" id="PIRSF037081">
    <property type="entry name" value="P-loop_All4644_prd"/>
    <property type="match status" value="1"/>
</dbReference>
<keyword evidence="1" id="KW-0378">Hydrolase</keyword>
<accession>A0A7W3PCR8</accession>
<evidence type="ECO:0000313" key="1">
    <source>
        <dbReference type="EMBL" id="MBA8806729.1"/>
    </source>
</evidence>
<dbReference type="AlphaFoldDB" id="A0A7W3PCR8"/>
<dbReference type="EC" id="3.1.3.16" evidence="1"/>
<evidence type="ECO:0000313" key="2">
    <source>
        <dbReference type="Proteomes" id="UP000540568"/>
    </source>
</evidence>
<dbReference type="PANTHER" id="PTHR12435">
    <property type="match status" value="1"/>
</dbReference>
<proteinExistence type="predicted"/>
<gene>
    <name evidence="1" type="ORF">FHX71_000671</name>
</gene>
<dbReference type="SUPFAM" id="SSF52540">
    <property type="entry name" value="P-loop containing nucleoside triphosphate hydrolases"/>
    <property type="match status" value="1"/>
</dbReference>
<comment type="caution">
    <text evidence="1">The sequence shown here is derived from an EMBL/GenBank/DDBJ whole genome shotgun (WGS) entry which is preliminary data.</text>
</comment>
<dbReference type="InterPro" id="IPR027417">
    <property type="entry name" value="P-loop_NTPase"/>
</dbReference>
<keyword evidence="2" id="KW-1185">Reference proteome</keyword>
<dbReference type="Pfam" id="PF13671">
    <property type="entry name" value="AAA_33"/>
    <property type="match status" value="1"/>
</dbReference>